<feature type="region of interest" description="Disordered" evidence="1">
    <location>
        <begin position="45"/>
        <end position="177"/>
    </location>
</feature>
<dbReference type="EMBL" id="JARKIE010000018">
    <property type="protein sequence ID" value="KAJ7701174.1"/>
    <property type="molecule type" value="Genomic_DNA"/>
</dbReference>
<evidence type="ECO:0000313" key="3">
    <source>
        <dbReference type="Proteomes" id="UP001221757"/>
    </source>
</evidence>
<keyword evidence="3" id="KW-1185">Reference proteome</keyword>
<evidence type="ECO:0000256" key="1">
    <source>
        <dbReference type="SAM" id="MobiDB-lite"/>
    </source>
</evidence>
<protein>
    <submittedName>
        <fullName evidence="2">Uncharacterized protein</fullName>
    </submittedName>
</protein>
<feature type="compositionally biased region" description="Basic and acidic residues" evidence="1">
    <location>
        <begin position="260"/>
        <end position="280"/>
    </location>
</feature>
<dbReference type="AlphaFoldDB" id="A0AAD7GLW6"/>
<feature type="compositionally biased region" description="Polar residues" evidence="1">
    <location>
        <begin position="112"/>
        <end position="123"/>
    </location>
</feature>
<dbReference type="Proteomes" id="UP001221757">
    <property type="component" value="Unassembled WGS sequence"/>
</dbReference>
<proteinExistence type="predicted"/>
<feature type="compositionally biased region" description="Low complexity" evidence="1">
    <location>
        <begin position="45"/>
        <end position="60"/>
    </location>
</feature>
<sequence length="386" mass="42199">MENCLHSLARGRSSILDVMQAWSDISRKTPTIALRRTVTVTATVTATAPPSPNASIPNATLPTASSSPRIAVLAPDPNTSRRTPSIPHSLVTHGQAQQPVADFPGSPLTPIVPSQPQSATSRSRSPRTKTPAPEPSPQPPRQRPIDSKSSDSDSPSPSITRKMGIFDAPSGKLPTLHVGTPTPQMLSDLELAASRYFSLKKTPDVRDHLETCLGPLQGHYNVDKTAKDETDLVKWITEVSRIDKIRRREIEVYNEIAATRDRERSKRDRTTTSDITVDRPPKRKSSGSNSHRPPQSTSSSSSTGPHLRCPQLTPVERKLLEDNFGCFKCRIPFADHRSTDNACDFPPPAPDYKTVTVALVKDKYRSLSSDLKKKFASAPGALVDGW</sequence>
<accession>A0AAD7GLW6</accession>
<feature type="compositionally biased region" description="Polar residues" evidence="1">
    <location>
        <begin position="286"/>
        <end position="295"/>
    </location>
</feature>
<feature type="compositionally biased region" description="Pro residues" evidence="1">
    <location>
        <begin position="132"/>
        <end position="142"/>
    </location>
</feature>
<evidence type="ECO:0000313" key="2">
    <source>
        <dbReference type="EMBL" id="KAJ7701174.1"/>
    </source>
</evidence>
<feature type="region of interest" description="Disordered" evidence="1">
    <location>
        <begin position="260"/>
        <end position="309"/>
    </location>
</feature>
<comment type="caution">
    <text evidence="2">The sequence shown here is derived from an EMBL/GenBank/DDBJ whole genome shotgun (WGS) entry which is preliminary data.</text>
</comment>
<reference evidence="2" key="1">
    <citation type="submission" date="2023-03" db="EMBL/GenBank/DDBJ databases">
        <title>Massive genome expansion in bonnet fungi (Mycena s.s.) driven by repeated elements and novel gene families across ecological guilds.</title>
        <authorList>
            <consortium name="Lawrence Berkeley National Laboratory"/>
            <person name="Harder C.B."/>
            <person name="Miyauchi S."/>
            <person name="Viragh M."/>
            <person name="Kuo A."/>
            <person name="Thoen E."/>
            <person name="Andreopoulos B."/>
            <person name="Lu D."/>
            <person name="Skrede I."/>
            <person name="Drula E."/>
            <person name="Henrissat B."/>
            <person name="Morin E."/>
            <person name="Kohler A."/>
            <person name="Barry K."/>
            <person name="LaButti K."/>
            <person name="Morin E."/>
            <person name="Salamov A."/>
            <person name="Lipzen A."/>
            <person name="Mereny Z."/>
            <person name="Hegedus B."/>
            <person name="Baldrian P."/>
            <person name="Stursova M."/>
            <person name="Weitz H."/>
            <person name="Taylor A."/>
            <person name="Grigoriev I.V."/>
            <person name="Nagy L.G."/>
            <person name="Martin F."/>
            <person name="Kauserud H."/>
        </authorList>
    </citation>
    <scope>NUCLEOTIDE SEQUENCE</scope>
    <source>
        <strain evidence="2">CBHHK067</strain>
    </source>
</reference>
<gene>
    <name evidence="2" type="ORF">B0H17DRAFT_1195460</name>
</gene>
<organism evidence="2 3">
    <name type="scientific">Mycena rosella</name>
    <name type="common">Pink bonnet</name>
    <name type="synonym">Agaricus rosellus</name>
    <dbReference type="NCBI Taxonomy" id="1033263"/>
    <lineage>
        <taxon>Eukaryota</taxon>
        <taxon>Fungi</taxon>
        <taxon>Dikarya</taxon>
        <taxon>Basidiomycota</taxon>
        <taxon>Agaricomycotina</taxon>
        <taxon>Agaricomycetes</taxon>
        <taxon>Agaricomycetidae</taxon>
        <taxon>Agaricales</taxon>
        <taxon>Marasmiineae</taxon>
        <taxon>Mycenaceae</taxon>
        <taxon>Mycena</taxon>
    </lineage>
</organism>
<name>A0AAD7GLW6_MYCRO</name>